<name>A0A1B3BBZ1_9GAMM</name>
<feature type="signal peptide" evidence="1">
    <location>
        <begin position="1"/>
        <end position="20"/>
    </location>
</feature>
<accession>A0A1B3BBZ1</accession>
<evidence type="ECO:0000313" key="3">
    <source>
        <dbReference type="Proteomes" id="UP000094147"/>
    </source>
</evidence>
<reference evidence="3" key="1">
    <citation type="submission" date="2015-08" db="EMBL/GenBank/DDBJ databases">
        <authorList>
            <person name="Kim K.M."/>
        </authorList>
    </citation>
    <scope>NUCLEOTIDE SEQUENCE [LARGE SCALE GENOMIC DNA]</scope>
    <source>
        <strain evidence="3">KCTC 23892</strain>
    </source>
</reference>
<organism evidence="2 3">
    <name type="scientific">Kangiella sediminilitoris</name>
    <dbReference type="NCBI Taxonomy" id="1144748"/>
    <lineage>
        <taxon>Bacteria</taxon>
        <taxon>Pseudomonadati</taxon>
        <taxon>Pseudomonadota</taxon>
        <taxon>Gammaproteobacteria</taxon>
        <taxon>Kangiellales</taxon>
        <taxon>Kangiellaceae</taxon>
        <taxon>Kangiella</taxon>
    </lineage>
</organism>
<feature type="chain" id="PRO_5008544161" description="Lipoprotein" evidence="1">
    <location>
        <begin position="21"/>
        <end position="145"/>
    </location>
</feature>
<dbReference type="PROSITE" id="PS51257">
    <property type="entry name" value="PROKAR_LIPOPROTEIN"/>
    <property type="match status" value="1"/>
</dbReference>
<proteinExistence type="predicted"/>
<dbReference type="STRING" id="1144748.KS2013_1601"/>
<dbReference type="EMBL" id="CP012418">
    <property type="protein sequence ID" value="AOE50311.1"/>
    <property type="molecule type" value="Genomic_DNA"/>
</dbReference>
<evidence type="ECO:0008006" key="4">
    <source>
        <dbReference type="Google" id="ProtNLM"/>
    </source>
</evidence>
<gene>
    <name evidence="2" type="ORF">KS2013_1601</name>
</gene>
<dbReference type="KEGG" id="ksd:KS2013_1601"/>
<sequence precursor="true">MKVILPLLITVALFIQGAFACTIDYTPIEELIEDADHIFIGYVVEINYVDYEAYIKETYENRPYEKGEEEPIYIGSVMYDYRTLPVEIFKQKNEIPSFITGGYCKGAQIEGTGKYIIMTYKFEDADGYGSKAWSSDNPYFKNIGA</sequence>
<evidence type="ECO:0000256" key="1">
    <source>
        <dbReference type="SAM" id="SignalP"/>
    </source>
</evidence>
<dbReference type="RefSeq" id="WP_068992288.1">
    <property type="nucleotide sequence ID" value="NZ_CP012418.1"/>
</dbReference>
<keyword evidence="1" id="KW-0732">Signal</keyword>
<dbReference type="OrthoDB" id="9836145at2"/>
<keyword evidence="3" id="KW-1185">Reference proteome</keyword>
<dbReference type="AlphaFoldDB" id="A0A1B3BBZ1"/>
<protein>
    <recommendedName>
        <fullName evidence="4">Lipoprotein</fullName>
    </recommendedName>
</protein>
<dbReference type="Proteomes" id="UP000094147">
    <property type="component" value="Chromosome"/>
</dbReference>
<evidence type="ECO:0000313" key="2">
    <source>
        <dbReference type="EMBL" id="AOE50311.1"/>
    </source>
</evidence>